<dbReference type="EMBL" id="JAKJXH010000026">
    <property type="protein sequence ID" value="MCF7544734.1"/>
    <property type="molecule type" value="Genomic_DNA"/>
</dbReference>
<proteinExistence type="predicted"/>
<evidence type="ECO:0000313" key="1">
    <source>
        <dbReference type="EMBL" id="MCF7544734.1"/>
    </source>
</evidence>
<sequence>MDSSFLSGEKKSPGLARRWVLVSVKNTCENNVFAVAECGCQQKRPRQGGNPSQTLIARVNCSAPPAWG</sequence>
<evidence type="ECO:0000313" key="2">
    <source>
        <dbReference type="Proteomes" id="UP001162905"/>
    </source>
</evidence>
<accession>A0ABS9IAH7</accession>
<comment type="caution">
    <text evidence="1">The sequence shown here is derived from an EMBL/GenBank/DDBJ whole genome shotgun (WGS) entry which is preliminary data.</text>
</comment>
<gene>
    <name evidence="1" type="ORF">L4G47_21295</name>
</gene>
<dbReference type="RefSeq" id="WP_237254132.1">
    <property type="nucleotide sequence ID" value="NZ_JAKJXE010000008.1"/>
</dbReference>
<protein>
    <submittedName>
        <fullName evidence="1">Uncharacterized protein</fullName>
    </submittedName>
</protein>
<reference evidence="1" key="1">
    <citation type="submission" date="2022-01" db="EMBL/GenBank/DDBJ databases">
        <title>Pseudomonas sp. nov. isolated from Antarctic regolith.</title>
        <authorList>
            <person name="Novakova D."/>
            <person name="Sedlar K."/>
        </authorList>
    </citation>
    <scope>NUCLEOTIDE SEQUENCE</scope>
    <source>
        <strain evidence="1">P2647</strain>
    </source>
</reference>
<organism evidence="1 2">
    <name type="scientific">Pseudomonas petrae</name>
    <dbReference type="NCBI Taxonomy" id="2912190"/>
    <lineage>
        <taxon>Bacteria</taxon>
        <taxon>Pseudomonadati</taxon>
        <taxon>Pseudomonadota</taxon>
        <taxon>Gammaproteobacteria</taxon>
        <taxon>Pseudomonadales</taxon>
        <taxon>Pseudomonadaceae</taxon>
        <taxon>Pseudomonas</taxon>
    </lineage>
</organism>
<name>A0ABS9IAH7_9PSED</name>
<dbReference type="Proteomes" id="UP001162905">
    <property type="component" value="Unassembled WGS sequence"/>
</dbReference>
<keyword evidence="2" id="KW-1185">Reference proteome</keyword>